<protein>
    <submittedName>
        <fullName evidence="2">Uncharacterized protein</fullName>
    </submittedName>
</protein>
<feature type="transmembrane region" description="Helical" evidence="1">
    <location>
        <begin position="6"/>
        <end position="26"/>
    </location>
</feature>
<organism evidence="2">
    <name type="scientific">marine sediment metagenome</name>
    <dbReference type="NCBI Taxonomy" id="412755"/>
    <lineage>
        <taxon>unclassified sequences</taxon>
        <taxon>metagenomes</taxon>
        <taxon>ecological metagenomes</taxon>
    </lineage>
</organism>
<dbReference type="AlphaFoldDB" id="X0UYN6"/>
<dbReference type="PANTHER" id="PTHR36434">
    <property type="entry name" value="MEMBRANE PROTEASE YUGP-RELATED"/>
    <property type="match status" value="1"/>
</dbReference>
<evidence type="ECO:0000256" key="1">
    <source>
        <dbReference type="SAM" id="Phobius"/>
    </source>
</evidence>
<gene>
    <name evidence="2" type="ORF">S01H1_19338</name>
</gene>
<dbReference type="PANTHER" id="PTHR36434:SF1">
    <property type="entry name" value="MEMBRANE PROTEASE YUGP-RELATED"/>
    <property type="match status" value="1"/>
</dbReference>
<accession>X0UYN6</accession>
<dbReference type="InterPro" id="IPR007395">
    <property type="entry name" value="Zn_peptidase_2"/>
</dbReference>
<keyword evidence="1" id="KW-1133">Transmembrane helix</keyword>
<dbReference type="Pfam" id="PF04298">
    <property type="entry name" value="Zn_peptidase_2"/>
    <property type="match status" value="1"/>
</dbReference>
<name>X0UYN6_9ZZZZ</name>
<sequence length="80" mass="8924">MTTIYLIAGAAIVPLIIWGIVAQGRVRRLFSKYSKKPTKKAVTGSRLARRMLNASGLNDILIEETGPNLTDHYDPRRKTV</sequence>
<evidence type="ECO:0000313" key="2">
    <source>
        <dbReference type="EMBL" id="GAF93515.1"/>
    </source>
</evidence>
<keyword evidence="1" id="KW-0812">Transmembrane</keyword>
<dbReference type="EMBL" id="BARS01010433">
    <property type="protein sequence ID" value="GAF93515.1"/>
    <property type="molecule type" value="Genomic_DNA"/>
</dbReference>
<reference evidence="2" key="1">
    <citation type="journal article" date="2014" name="Front. Microbiol.">
        <title>High frequency of phylogenetically diverse reductive dehalogenase-homologous genes in deep subseafloor sedimentary metagenomes.</title>
        <authorList>
            <person name="Kawai M."/>
            <person name="Futagami T."/>
            <person name="Toyoda A."/>
            <person name="Takaki Y."/>
            <person name="Nishi S."/>
            <person name="Hori S."/>
            <person name="Arai W."/>
            <person name="Tsubouchi T."/>
            <person name="Morono Y."/>
            <person name="Uchiyama I."/>
            <person name="Ito T."/>
            <person name="Fujiyama A."/>
            <person name="Inagaki F."/>
            <person name="Takami H."/>
        </authorList>
    </citation>
    <scope>NUCLEOTIDE SEQUENCE</scope>
    <source>
        <strain evidence="2">Expedition CK06-06</strain>
    </source>
</reference>
<comment type="caution">
    <text evidence="2">The sequence shown here is derived from an EMBL/GenBank/DDBJ whole genome shotgun (WGS) entry which is preliminary data.</text>
</comment>
<keyword evidence="1" id="KW-0472">Membrane</keyword>
<feature type="non-terminal residue" evidence="2">
    <location>
        <position position="80"/>
    </location>
</feature>
<proteinExistence type="predicted"/>